<feature type="transmembrane region" description="Helical" evidence="6">
    <location>
        <begin position="12"/>
        <end position="32"/>
    </location>
</feature>
<dbReference type="Proteomes" id="UP000054683">
    <property type="component" value="Unassembled WGS sequence"/>
</dbReference>
<feature type="transmembrane region" description="Helical" evidence="6">
    <location>
        <begin position="290"/>
        <end position="309"/>
    </location>
</feature>
<reference evidence="7 8" key="1">
    <citation type="submission" date="2016-01" db="EMBL/GenBank/DDBJ databases">
        <authorList>
            <person name="Oliw E.H."/>
        </authorList>
    </citation>
    <scope>NUCLEOTIDE SEQUENCE [LARGE SCALE GENOMIC DNA]</scope>
    <source>
        <strain evidence="7">LMG 27134</strain>
    </source>
</reference>
<name>A0A158GNS0_9BURK</name>
<accession>A0A158GNS0</accession>
<organism evidence="7 8">
    <name type="scientific">Caballeronia udeis</name>
    <dbReference type="NCBI Taxonomy" id="1232866"/>
    <lineage>
        <taxon>Bacteria</taxon>
        <taxon>Pseudomonadati</taxon>
        <taxon>Pseudomonadota</taxon>
        <taxon>Betaproteobacteria</taxon>
        <taxon>Burkholderiales</taxon>
        <taxon>Burkholderiaceae</taxon>
        <taxon>Caballeronia</taxon>
    </lineage>
</organism>
<feature type="transmembrane region" description="Helical" evidence="6">
    <location>
        <begin position="38"/>
        <end position="59"/>
    </location>
</feature>
<keyword evidence="5 6" id="KW-0472">Membrane</keyword>
<feature type="transmembrane region" description="Helical" evidence="6">
    <location>
        <begin position="120"/>
        <end position="141"/>
    </location>
</feature>
<protein>
    <submittedName>
        <fullName evidence="7">Inner-membrane translocator</fullName>
    </submittedName>
</protein>
<dbReference type="InterPro" id="IPR001851">
    <property type="entry name" value="ABC_transp_permease"/>
</dbReference>
<feature type="transmembrane region" description="Helical" evidence="6">
    <location>
        <begin position="71"/>
        <end position="88"/>
    </location>
</feature>
<keyword evidence="4 6" id="KW-1133">Transmembrane helix</keyword>
<keyword evidence="2" id="KW-1003">Cell membrane</keyword>
<gene>
    <name evidence="7" type="ORF">AWB69_03063</name>
</gene>
<feature type="transmembrane region" description="Helical" evidence="6">
    <location>
        <begin position="265"/>
        <end position="284"/>
    </location>
</feature>
<feature type="transmembrane region" description="Helical" evidence="6">
    <location>
        <begin position="94"/>
        <end position="113"/>
    </location>
</feature>
<dbReference type="PANTHER" id="PTHR32196">
    <property type="entry name" value="ABC TRANSPORTER PERMEASE PROTEIN YPHD-RELATED-RELATED"/>
    <property type="match status" value="1"/>
</dbReference>
<dbReference type="AlphaFoldDB" id="A0A158GNS0"/>
<evidence type="ECO:0000256" key="4">
    <source>
        <dbReference type="ARBA" id="ARBA00022989"/>
    </source>
</evidence>
<dbReference type="EMBL" id="FCOK02000017">
    <property type="protein sequence ID" value="SAL33768.1"/>
    <property type="molecule type" value="Genomic_DNA"/>
</dbReference>
<keyword evidence="3 6" id="KW-0812">Transmembrane</keyword>
<feature type="transmembrane region" description="Helical" evidence="6">
    <location>
        <begin position="161"/>
        <end position="179"/>
    </location>
</feature>
<evidence type="ECO:0000256" key="6">
    <source>
        <dbReference type="SAM" id="Phobius"/>
    </source>
</evidence>
<evidence type="ECO:0000313" key="7">
    <source>
        <dbReference type="EMBL" id="SAL33768.1"/>
    </source>
</evidence>
<evidence type="ECO:0000256" key="2">
    <source>
        <dbReference type="ARBA" id="ARBA00022475"/>
    </source>
</evidence>
<dbReference type="CDD" id="cd06579">
    <property type="entry name" value="TM_PBP1_transp_AraH_like"/>
    <property type="match status" value="1"/>
</dbReference>
<dbReference type="Pfam" id="PF02653">
    <property type="entry name" value="BPD_transp_2"/>
    <property type="match status" value="1"/>
</dbReference>
<feature type="transmembrane region" description="Helical" evidence="6">
    <location>
        <begin position="210"/>
        <end position="232"/>
    </location>
</feature>
<sequence>MNFSAASRRRPLDLRSMLPVISLFAVLVPMAIVQPNTVSYFGGVMLLNLGIPIVFATLAQLSVITANELDLSIGSFVSLVACIGGTLLQSSPWLGWGALAGCVLVYALVGALIEYRRISSVVVTLGLSFVWNGIAVLLLPAPGGQAPEWLASLMSFHMPVVPAPLVWTAAIALCTHLFFMRSALGVSLRGVGGNAGAMHRFGWSIIRSKAVLFGCAGLFGVCSGLTLLGLTTSADANIALRYTLLSVAGVILGGGEFTGGRVSPVGAVLGAITLTLASSFLSFLQVAPEWQIGLQGAILIAVLSLRLVFRLKEPRR</sequence>
<feature type="transmembrane region" description="Helical" evidence="6">
    <location>
        <begin position="238"/>
        <end position="258"/>
    </location>
</feature>
<dbReference type="RefSeq" id="WP_062085892.1">
    <property type="nucleotide sequence ID" value="NZ_FCOK02000017.1"/>
</dbReference>
<proteinExistence type="predicted"/>
<dbReference type="GO" id="GO:0005886">
    <property type="term" value="C:plasma membrane"/>
    <property type="evidence" value="ECO:0007669"/>
    <property type="project" value="UniProtKB-SubCell"/>
</dbReference>
<evidence type="ECO:0000313" key="8">
    <source>
        <dbReference type="Proteomes" id="UP000054683"/>
    </source>
</evidence>
<evidence type="ECO:0000256" key="1">
    <source>
        <dbReference type="ARBA" id="ARBA00004651"/>
    </source>
</evidence>
<evidence type="ECO:0000256" key="3">
    <source>
        <dbReference type="ARBA" id="ARBA00022692"/>
    </source>
</evidence>
<dbReference type="GO" id="GO:0022857">
    <property type="term" value="F:transmembrane transporter activity"/>
    <property type="evidence" value="ECO:0007669"/>
    <property type="project" value="InterPro"/>
</dbReference>
<comment type="subcellular location">
    <subcellularLocation>
        <location evidence="1">Cell membrane</location>
        <topology evidence="1">Multi-pass membrane protein</topology>
    </subcellularLocation>
</comment>
<evidence type="ECO:0000256" key="5">
    <source>
        <dbReference type="ARBA" id="ARBA00023136"/>
    </source>
</evidence>